<dbReference type="PROSITE" id="PS51782">
    <property type="entry name" value="LYSM"/>
    <property type="match status" value="1"/>
</dbReference>
<keyword evidence="4" id="KW-1185">Reference proteome</keyword>
<dbReference type="CDD" id="cd12797">
    <property type="entry name" value="M23_peptidase"/>
    <property type="match status" value="1"/>
</dbReference>
<dbReference type="InterPro" id="IPR016047">
    <property type="entry name" value="M23ase_b-sheet_dom"/>
</dbReference>
<evidence type="ECO:0000313" key="3">
    <source>
        <dbReference type="EMBL" id="TCK69286.1"/>
    </source>
</evidence>
<evidence type="ECO:0000313" key="4">
    <source>
        <dbReference type="Proteomes" id="UP000295714"/>
    </source>
</evidence>
<feature type="signal peptide" evidence="1">
    <location>
        <begin position="1"/>
        <end position="19"/>
    </location>
</feature>
<dbReference type="AlphaFoldDB" id="A0A4R1KVR5"/>
<dbReference type="InterPro" id="IPR050570">
    <property type="entry name" value="Cell_wall_metabolism_enzyme"/>
</dbReference>
<dbReference type="SUPFAM" id="SSF54106">
    <property type="entry name" value="LysM domain"/>
    <property type="match status" value="1"/>
</dbReference>
<gene>
    <name evidence="3" type="ORF">DFQ05_0807</name>
</gene>
<organism evidence="3 4">
    <name type="scientific">Winogradskyella wandonensis</name>
    <dbReference type="NCBI Taxonomy" id="1442586"/>
    <lineage>
        <taxon>Bacteria</taxon>
        <taxon>Pseudomonadati</taxon>
        <taxon>Bacteroidota</taxon>
        <taxon>Flavobacteriia</taxon>
        <taxon>Flavobacteriales</taxon>
        <taxon>Flavobacteriaceae</taxon>
        <taxon>Winogradskyella</taxon>
    </lineage>
</organism>
<dbReference type="PANTHER" id="PTHR21666:SF270">
    <property type="entry name" value="MUREIN HYDROLASE ACTIVATOR ENVC"/>
    <property type="match status" value="1"/>
</dbReference>
<dbReference type="Gene3D" id="2.70.70.10">
    <property type="entry name" value="Glucose Permease (Domain IIA)"/>
    <property type="match status" value="1"/>
</dbReference>
<dbReference type="EMBL" id="SMGI01000001">
    <property type="protein sequence ID" value="TCK69286.1"/>
    <property type="molecule type" value="Genomic_DNA"/>
</dbReference>
<feature type="chain" id="PRO_5020728856" evidence="1">
    <location>
        <begin position="20"/>
        <end position="308"/>
    </location>
</feature>
<dbReference type="Pfam" id="PF01551">
    <property type="entry name" value="Peptidase_M23"/>
    <property type="match status" value="1"/>
</dbReference>
<dbReference type="Pfam" id="PF01476">
    <property type="entry name" value="LysM"/>
    <property type="match status" value="1"/>
</dbReference>
<dbReference type="SMART" id="SM00257">
    <property type="entry name" value="LysM"/>
    <property type="match status" value="1"/>
</dbReference>
<dbReference type="Gene3D" id="3.10.350.10">
    <property type="entry name" value="LysM domain"/>
    <property type="match status" value="1"/>
</dbReference>
<dbReference type="InterPro" id="IPR036779">
    <property type="entry name" value="LysM_dom_sf"/>
</dbReference>
<dbReference type="RefSeq" id="WP_132703788.1">
    <property type="nucleotide sequence ID" value="NZ_SMGI01000001.1"/>
</dbReference>
<protein>
    <submittedName>
        <fullName evidence="3">Murein DD-endopeptidase MepM/ murein hydrolase activator NlpD</fullName>
    </submittedName>
</protein>
<reference evidence="3 4" key="1">
    <citation type="journal article" date="2015" name="Stand. Genomic Sci.">
        <title>Genomic Encyclopedia of Bacterial and Archaeal Type Strains, Phase III: the genomes of soil and plant-associated and newly described type strains.</title>
        <authorList>
            <person name="Whitman W.B."/>
            <person name="Woyke T."/>
            <person name="Klenk H.P."/>
            <person name="Zhou Y."/>
            <person name="Lilburn T.G."/>
            <person name="Beck B.J."/>
            <person name="De Vos P."/>
            <person name="Vandamme P."/>
            <person name="Eisen J.A."/>
            <person name="Garrity G."/>
            <person name="Hugenholtz P."/>
            <person name="Kyrpides N.C."/>
        </authorList>
    </citation>
    <scope>NUCLEOTIDE SEQUENCE [LARGE SCALE GENOMIC DNA]</scope>
    <source>
        <strain evidence="3 4">CECT 8445</strain>
    </source>
</reference>
<evidence type="ECO:0000259" key="2">
    <source>
        <dbReference type="PROSITE" id="PS51782"/>
    </source>
</evidence>
<sequence length="308" mass="34861">MKYLSFLLFALLIGFNTSSQTVTKDTLKIVIKPKIAKGLSKQEIVIPLVNTDTSLLKDVDIKSEFWDTVNFNPYRNSIVKFPLNITFSDTTYAAPIKKKKVITSRYGWRRGRPHRGIDIDLVTGDTVVSMLDGIVRFARYSQGHGKVVVVRHYNGLETAYAHLSSINVKPNDTVSKGQFLGKGGNTGRSTGSHLHLVTSYRGQYIHPEYLFDFSSENRIRAKELWVTKEWTRASFYNARKKPKLKLYTTEKDALASHVKTRKVYVVKSGDTLSRISKRNNVSIAAICKTNSIRKTSTLRVGQKLILEL</sequence>
<dbReference type="PANTHER" id="PTHR21666">
    <property type="entry name" value="PEPTIDASE-RELATED"/>
    <property type="match status" value="1"/>
</dbReference>
<accession>A0A4R1KVR5</accession>
<dbReference type="SUPFAM" id="SSF51261">
    <property type="entry name" value="Duplicated hybrid motif"/>
    <property type="match status" value="1"/>
</dbReference>
<dbReference type="InterPro" id="IPR011055">
    <property type="entry name" value="Dup_hybrid_motif"/>
</dbReference>
<name>A0A4R1KVR5_9FLAO</name>
<feature type="domain" description="LysM" evidence="2">
    <location>
        <begin position="262"/>
        <end position="306"/>
    </location>
</feature>
<dbReference type="OrthoDB" id="9805070at2"/>
<dbReference type="InterPro" id="IPR018392">
    <property type="entry name" value="LysM"/>
</dbReference>
<dbReference type="Proteomes" id="UP000295714">
    <property type="component" value="Unassembled WGS sequence"/>
</dbReference>
<dbReference type="CDD" id="cd00118">
    <property type="entry name" value="LysM"/>
    <property type="match status" value="1"/>
</dbReference>
<comment type="caution">
    <text evidence="3">The sequence shown here is derived from an EMBL/GenBank/DDBJ whole genome shotgun (WGS) entry which is preliminary data.</text>
</comment>
<proteinExistence type="predicted"/>
<evidence type="ECO:0000256" key="1">
    <source>
        <dbReference type="SAM" id="SignalP"/>
    </source>
</evidence>
<dbReference type="GO" id="GO:0004222">
    <property type="term" value="F:metalloendopeptidase activity"/>
    <property type="evidence" value="ECO:0007669"/>
    <property type="project" value="TreeGrafter"/>
</dbReference>
<keyword evidence="1" id="KW-0732">Signal</keyword>
<keyword evidence="3" id="KW-0378">Hydrolase</keyword>